<evidence type="ECO:0000313" key="3">
    <source>
        <dbReference type="Proteomes" id="UP000799767"/>
    </source>
</evidence>
<dbReference type="RefSeq" id="XP_033586039.1">
    <property type="nucleotide sequence ID" value="XM_033738340.1"/>
</dbReference>
<feature type="signal peptide" evidence="1">
    <location>
        <begin position="1"/>
        <end position="22"/>
    </location>
</feature>
<dbReference type="AlphaFoldDB" id="A0A6A6PHJ1"/>
<evidence type="ECO:0000313" key="2">
    <source>
        <dbReference type="EMBL" id="KAF2479469.1"/>
    </source>
</evidence>
<name>A0A6A6PHJ1_9PEZI</name>
<dbReference type="GeneID" id="54479342"/>
<dbReference type="Proteomes" id="UP000799767">
    <property type="component" value="Unassembled WGS sequence"/>
</dbReference>
<reference evidence="2" key="1">
    <citation type="journal article" date="2020" name="Stud. Mycol.">
        <title>101 Dothideomycetes genomes: a test case for predicting lifestyles and emergence of pathogens.</title>
        <authorList>
            <person name="Haridas S."/>
            <person name="Albert R."/>
            <person name="Binder M."/>
            <person name="Bloem J."/>
            <person name="Labutti K."/>
            <person name="Salamov A."/>
            <person name="Andreopoulos B."/>
            <person name="Baker S."/>
            <person name="Barry K."/>
            <person name="Bills G."/>
            <person name="Bluhm B."/>
            <person name="Cannon C."/>
            <person name="Castanera R."/>
            <person name="Culley D."/>
            <person name="Daum C."/>
            <person name="Ezra D."/>
            <person name="Gonzalez J."/>
            <person name="Henrissat B."/>
            <person name="Kuo A."/>
            <person name="Liang C."/>
            <person name="Lipzen A."/>
            <person name="Lutzoni F."/>
            <person name="Magnuson J."/>
            <person name="Mondo S."/>
            <person name="Nolan M."/>
            <person name="Ohm R."/>
            <person name="Pangilinan J."/>
            <person name="Park H.-J."/>
            <person name="Ramirez L."/>
            <person name="Alfaro M."/>
            <person name="Sun H."/>
            <person name="Tritt A."/>
            <person name="Yoshinaga Y."/>
            <person name="Zwiers L.-H."/>
            <person name="Turgeon B."/>
            <person name="Goodwin S."/>
            <person name="Spatafora J."/>
            <person name="Crous P."/>
            <person name="Grigoriev I."/>
        </authorList>
    </citation>
    <scope>NUCLEOTIDE SEQUENCE</scope>
    <source>
        <strain evidence="2">CBS 113389</strain>
    </source>
</reference>
<keyword evidence="3" id="KW-1185">Reference proteome</keyword>
<evidence type="ECO:0000256" key="1">
    <source>
        <dbReference type="SAM" id="SignalP"/>
    </source>
</evidence>
<protein>
    <recommendedName>
        <fullName evidence="4">Secreted protein</fullName>
    </recommendedName>
</protein>
<sequence>MVFLATILTIEAAVLMPQPVYGVDPAATDAVATHPKFRCVCVVEFGSETAHSPNRSDCSPSARLRWPISALSRRPQDCIDTSVPAARCPLYMLSSAKSTAPRHKQSASMLMGWCAGLANDKLHGEEGQCTSLKVCCRRRERGARVGSVSESSHSQRGKALLQAR</sequence>
<keyword evidence="1" id="KW-0732">Signal</keyword>
<organism evidence="2 3">
    <name type="scientific">Neohortaea acidophila</name>
    <dbReference type="NCBI Taxonomy" id="245834"/>
    <lineage>
        <taxon>Eukaryota</taxon>
        <taxon>Fungi</taxon>
        <taxon>Dikarya</taxon>
        <taxon>Ascomycota</taxon>
        <taxon>Pezizomycotina</taxon>
        <taxon>Dothideomycetes</taxon>
        <taxon>Dothideomycetidae</taxon>
        <taxon>Mycosphaerellales</taxon>
        <taxon>Teratosphaeriaceae</taxon>
        <taxon>Neohortaea</taxon>
    </lineage>
</organism>
<dbReference type="EMBL" id="MU001641">
    <property type="protein sequence ID" value="KAF2479469.1"/>
    <property type="molecule type" value="Genomic_DNA"/>
</dbReference>
<feature type="chain" id="PRO_5025593363" description="Secreted protein" evidence="1">
    <location>
        <begin position="23"/>
        <end position="164"/>
    </location>
</feature>
<evidence type="ECO:0008006" key="4">
    <source>
        <dbReference type="Google" id="ProtNLM"/>
    </source>
</evidence>
<proteinExistence type="predicted"/>
<accession>A0A6A6PHJ1</accession>
<gene>
    <name evidence="2" type="ORF">BDY17DRAFT_39263</name>
</gene>